<keyword evidence="2" id="KW-1162">Viral penetration into host cytoplasm</keyword>
<evidence type="ECO:0000256" key="3">
    <source>
        <dbReference type="ARBA" id="ARBA00023219"/>
    </source>
</evidence>
<keyword evidence="1" id="KW-0118">Viral capsid assembly</keyword>
<dbReference type="Proteomes" id="UP000683107">
    <property type="component" value="Chromosome"/>
</dbReference>
<protein>
    <submittedName>
        <fullName evidence="5">Portal protein</fullName>
    </submittedName>
</protein>
<dbReference type="InterPro" id="IPR006427">
    <property type="entry name" value="Portal_HK97"/>
</dbReference>
<evidence type="ECO:0000256" key="1">
    <source>
        <dbReference type="ARBA" id="ARBA00022950"/>
    </source>
</evidence>
<keyword evidence="2" id="KW-1171">Viral genome ejection through host cell envelope</keyword>
<evidence type="ECO:0000313" key="5">
    <source>
        <dbReference type="EMBL" id="CAD7767750.1"/>
    </source>
</evidence>
<dbReference type="Pfam" id="PF04860">
    <property type="entry name" value="Phage_portal"/>
    <property type="match status" value="1"/>
</dbReference>
<proteinExistence type="predicted"/>
<organism evidence="5 6">
    <name type="scientific">Enterococcus phage dArtagnan</name>
    <dbReference type="NCBI Taxonomy" id="2795667"/>
    <lineage>
        <taxon>Viruses</taxon>
        <taxon>Duplodnaviria</taxon>
        <taxon>Heunggongvirae</taxon>
        <taxon>Uroviricota</taxon>
        <taxon>Caudoviricetes</taxon>
        <taxon>Aramisvirus</taxon>
        <taxon>Aramisvirus dArtagnan</taxon>
    </lineage>
</organism>
<dbReference type="NCBIfam" id="TIGR01537">
    <property type="entry name" value="portal_HK97"/>
    <property type="match status" value="1"/>
</dbReference>
<reference evidence="5" key="1">
    <citation type="submission" date="2023-02" db="EMBL/GenBank/DDBJ databases">
        <authorList>
            <person name="Petit M.-A."/>
            <person name="Lossouarn J."/>
        </authorList>
    </citation>
    <scope>NUCLEOTIDE SEQUENCE</scope>
</reference>
<name>A0A8D6UBP6_9CAUD</name>
<keyword evidence="2" id="KW-1160">Virus entry into host cell</keyword>
<keyword evidence="6" id="KW-1185">Reference proteome</keyword>
<gene>
    <name evidence="5" type="ORF">DAR_6</name>
</gene>
<dbReference type="InterPro" id="IPR006944">
    <property type="entry name" value="Phage/GTA_portal"/>
</dbReference>
<dbReference type="EMBL" id="LR991625">
    <property type="protein sequence ID" value="CAD7767750.1"/>
    <property type="molecule type" value="Genomic_DNA"/>
</dbReference>
<sequence length="401" mass="44561">MGLFINNGDPVTEQQVIDYINTGTVYTTNFTGLKALTNSDIYTGVNIIAGDIAQSPFKPVETTTIDESLLHILNKEPKENQSHYTMMYAVVSNLILTGNAYVLIHRNNDDSVKELEFVETQQVNVIRDLVTGLYRYEVNMPYGNIMYKCDPRDILHFKLSTTDGWLGRSPLLSLNEEISLQTNGLKVLNNFFSKGVFSGGILKLLNGTVNNSAKKQIRDDFEAVNGNGGVVVIDDSQEFTDSKINTEVLKLIQANKFSTQQIAKVLGIPVSRFGQELVNSSDTGQNDIYIASTIAMYESSICDEINLKLGIELELDLSKLRQDTKEDRLRRIAEGRVKSEFAQALTVNDAREYLGFTEIEGGEALLGQTPESTENKTEQEVDVNEEELGNQSPTDTGEDRG</sequence>
<evidence type="ECO:0000256" key="4">
    <source>
        <dbReference type="SAM" id="MobiDB-lite"/>
    </source>
</evidence>
<evidence type="ECO:0000313" key="6">
    <source>
        <dbReference type="Proteomes" id="UP000683107"/>
    </source>
</evidence>
<evidence type="ECO:0000256" key="2">
    <source>
        <dbReference type="ARBA" id="ARBA00023009"/>
    </source>
</evidence>
<keyword evidence="1" id="KW-1188">Viral release from host cell</keyword>
<feature type="region of interest" description="Disordered" evidence="4">
    <location>
        <begin position="362"/>
        <end position="401"/>
    </location>
</feature>
<keyword evidence="3" id="KW-0231">Viral genome packaging</keyword>
<accession>A0A8D6UBP6</accession>